<dbReference type="Proteomes" id="UP000018888">
    <property type="component" value="Unassembled WGS sequence"/>
</dbReference>
<evidence type="ECO:0000313" key="7">
    <source>
        <dbReference type="Proteomes" id="UP000018888"/>
    </source>
</evidence>
<keyword evidence="3" id="KW-0175">Coiled coil</keyword>
<dbReference type="InterPro" id="IPR012677">
    <property type="entry name" value="Nucleotide-bd_a/b_plait_sf"/>
</dbReference>
<reference evidence="6 7" key="1">
    <citation type="journal article" date="2013" name="Proc. Natl. Acad. Sci. U.S.A.">
        <title>Genome of an arbuscular mycorrhizal fungus provides insight into the oldest plant symbiosis.</title>
        <authorList>
            <person name="Tisserant E."/>
            <person name="Malbreil M."/>
            <person name="Kuo A."/>
            <person name="Kohler A."/>
            <person name="Symeonidi A."/>
            <person name="Balestrini R."/>
            <person name="Charron P."/>
            <person name="Duensing N."/>
            <person name="Frei Dit Frey N."/>
            <person name="Gianinazzi-Pearson V."/>
            <person name="Gilbert L.B."/>
            <person name="Handa Y."/>
            <person name="Herr J.R."/>
            <person name="Hijri M."/>
            <person name="Koul R."/>
            <person name="Kawaguchi M."/>
            <person name="Krajinski F."/>
            <person name="Lammers P.J."/>
            <person name="Masclaux F.G."/>
            <person name="Murat C."/>
            <person name="Morin E."/>
            <person name="Ndikumana S."/>
            <person name="Pagni M."/>
            <person name="Petitpierre D."/>
            <person name="Requena N."/>
            <person name="Rosikiewicz P."/>
            <person name="Riley R."/>
            <person name="Saito K."/>
            <person name="San Clemente H."/>
            <person name="Shapiro H."/>
            <person name="van Tuinen D."/>
            <person name="Becard G."/>
            <person name="Bonfante P."/>
            <person name="Paszkowski U."/>
            <person name="Shachar-Hill Y.Y."/>
            <person name="Tuskan G.A."/>
            <person name="Young P.W."/>
            <person name="Sanders I.R."/>
            <person name="Henrissat B."/>
            <person name="Rensing S.A."/>
            <person name="Grigoriev I.V."/>
            <person name="Corradi N."/>
            <person name="Roux C."/>
            <person name="Martin F."/>
        </authorList>
    </citation>
    <scope>NUCLEOTIDE SEQUENCE [LARGE SCALE GENOMIC DNA]</scope>
    <source>
        <strain evidence="6 7">DAOM 197198</strain>
    </source>
</reference>
<proteinExistence type="predicted"/>
<dbReference type="InterPro" id="IPR000504">
    <property type="entry name" value="RRM_dom"/>
</dbReference>
<evidence type="ECO:0000256" key="2">
    <source>
        <dbReference type="PROSITE-ProRule" id="PRU00176"/>
    </source>
</evidence>
<keyword evidence="1 2" id="KW-0694">RNA-binding</keyword>
<evidence type="ECO:0000256" key="1">
    <source>
        <dbReference type="ARBA" id="ARBA00022884"/>
    </source>
</evidence>
<dbReference type="GO" id="GO:0003723">
    <property type="term" value="F:RNA binding"/>
    <property type="evidence" value="ECO:0007669"/>
    <property type="project" value="UniProtKB-UniRule"/>
</dbReference>
<accession>A0A2P4QQZ5</accession>
<evidence type="ECO:0000256" key="4">
    <source>
        <dbReference type="SAM" id="MobiDB-lite"/>
    </source>
</evidence>
<evidence type="ECO:0000259" key="5">
    <source>
        <dbReference type="PROSITE" id="PS50102"/>
    </source>
</evidence>
<dbReference type="Pfam" id="PF04059">
    <property type="entry name" value="RRM_2"/>
    <property type="match status" value="1"/>
</dbReference>
<dbReference type="InterPro" id="IPR035979">
    <property type="entry name" value="RBD_domain_sf"/>
</dbReference>
<dbReference type="VEuPathDB" id="FungiDB:RhiirFUN_015464"/>
<dbReference type="AlphaFoldDB" id="A0A2P4QQZ5"/>
<dbReference type="InterPro" id="IPR007201">
    <property type="entry name" value="Mei2-like_Rrm_C"/>
</dbReference>
<name>A0A2P4QQZ5_RHIID</name>
<dbReference type="SMART" id="SM00360">
    <property type="entry name" value="RRM"/>
    <property type="match status" value="3"/>
</dbReference>
<feature type="coiled-coil region" evidence="3">
    <location>
        <begin position="443"/>
        <end position="470"/>
    </location>
</feature>
<evidence type="ECO:0000313" key="6">
    <source>
        <dbReference type="EMBL" id="POG80079.1"/>
    </source>
</evidence>
<reference evidence="6 7" key="2">
    <citation type="journal article" date="2018" name="New Phytol.">
        <title>High intraspecific genome diversity in the model arbuscular mycorrhizal symbiont Rhizophagus irregularis.</title>
        <authorList>
            <person name="Chen E.C.H."/>
            <person name="Morin E."/>
            <person name="Beaudet D."/>
            <person name="Noel J."/>
            <person name="Yildirir G."/>
            <person name="Ndikumana S."/>
            <person name="Charron P."/>
            <person name="St-Onge C."/>
            <person name="Giorgi J."/>
            <person name="Kruger M."/>
            <person name="Marton T."/>
            <person name="Ropars J."/>
            <person name="Grigoriev I.V."/>
            <person name="Hainaut M."/>
            <person name="Henrissat B."/>
            <person name="Roux C."/>
            <person name="Martin F."/>
            <person name="Corradi N."/>
        </authorList>
    </citation>
    <scope>NUCLEOTIDE SEQUENCE [LARGE SCALE GENOMIC DNA]</scope>
    <source>
        <strain evidence="6 7">DAOM 197198</strain>
    </source>
</reference>
<organism evidence="6 7">
    <name type="scientific">Rhizophagus irregularis (strain DAOM 181602 / DAOM 197198 / MUCL 43194)</name>
    <name type="common">Arbuscular mycorrhizal fungus</name>
    <name type="synonym">Glomus intraradices</name>
    <dbReference type="NCBI Taxonomy" id="747089"/>
    <lineage>
        <taxon>Eukaryota</taxon>
        <taxon>Fungi</taxon>
        <taxon>Fungi incertae sedis</taxon>
        <taxon>Mucoromycota</taxon>
        <taxon>Glomeromycotina</taxon>
        <taxon>Glomeromycetes</taxon>
        <taxon>Glomerales</taxon>
        <taxon>Glomeraceae</taxon>
        <taxon>Rhizophagus</taxon>
    </lineage>
</organism>
<dbReference type="PROSITE" id="PS50102">
    <property type="entry name" value="RRM"/>
    <property type="match status" value="1"/>
</dbReference>
<feature type="domain" description="RRM" evidence="5">
    <location>
        <begin position="534"/>
        <end position="608"/>
    </location>
</feature>
<comment type="caution">
    <text evidence="6">The sequence shown here is derived from an EMBL/GenBank/DDBJ whole genome shotgun (WGS) entry which is preliminary data.</text>
</comment>
<protein>
    <submittedName>
        <fullName evidence="6">RNA recognition motif 2-domain-containing protein</fullName>
    </submittedName>
</protein>
<keyword evidence="7" id="KW-1185">Reference proteome</keyword>
<feature type="region of interest" description="Disordered" evidence="4">
    <location>
        <begin position="721"/>
        <end position="744"/>
    </location>
</feature>
<dbReference type="PANTHER" id="PTHR23189">
    <property type="entry name" value="RNA RECOGNITION MOTIF-CONTAINING"/>
    <property type="match status" value="1"/>
</dbReference>
<evidence type="ECO:0000256" key="3">
    <source>
        <dbReference type="SAM" id="Coils"/>
    </source>
</evidence>
<dbReference type="Gene3D" id="3.30.70.330">
    <property type="match status" value="2"/>
</dbReference>
<sequence length="898" mass="102156">MEGCKVLSSKTIPLPVRSITACANGIFTNSCRPLINNTTLHDTRSRDVRDCTVCYDICLSNRPHEVKDAVGNISIRNNVGTFKESFMMVKNAIGCYVLPDSYKPNISRKKECKFDVNDNRYLKQNGIPCEYYPSSEKFKVKTPVTNELKSDVKEEFNPKDFILAVNTHNHMQDNRNPVQLSWSEVEKANSSLMSQHKPGCVPKDNMQSDLNYSHYLPSESAKFKGIMKKEFNPYAKNWIPKSKNIKKLTNFSKSSSKFGSSVKGHTPEAKLVDIKDKRRETRILISKDFKSNSKSFKTIKKVNNLENEVCTHRVDVNNNIYYNSGIQIPNYPTCINPKDVNVEDITSENKEQDATMTVLMRKRSIDEVESAGSIPKKSELHYTGSQVMIKPAGTANYSEVASNANSTVPFVADASIYCLEDSLIECPVNKFDSHNITNKKIIYKGNEETIKKVREEIKEINIREKEEINNDPSLKIDMSFAQLITVRETIENIKRSNGLFMVSSGTFEVAAASTVNMTKPPIWSGLHWVSEPSRWLCVSNFPFESEYYPDLRLLFEAYGDVREIHCGFNGIAYVFYYDIRDAIKAQNLLKHKEAPHNRGRLNVRFGQKPTNINNLVHLYPSINLQELQNEGSLIISYYGAYASESAIKAQFSKCGTIKEFKSQTYEDVRVITLEYYDSRNANSAKRSLNGQKIQGAILAIEFHDPSAQSWDIITNEISGRQKPPKPAIKGYPAPPVTSTVHSSGNRTIPLRNRMNLEKVKQGLDVRTTFMVRNIPNKYTQEMLIAELNDTHKGKYDFLYLRIDFTNKCNVGYAFINFVDISAVISFAESRVGRKWTCFNSDKICELSYADVQGYPTLVEKFRTSSIMRERPEYRPKVFFTSGPMRGMEAPFPCSLAKK</sequence>
<dbReference type="EMBL" id="AUPC02000020">
    <property type="protein sequence ID" value="POG80079.1"/>
    <property type="molecule type" value="Genomic_DNA"/>
</dbReference>
<gene>
    <name evidence="6" type="ORF">GLOIN_2v1471869</name>
</gene>
<dbReference type="SUPFAM" id="SSF54928">
    <property type="entry name" value="RNA-binding domain, RBD"/>
    <property type="match status" value="2"/>
</dbReference>